<accession>A0ABR3MCM8</accession>
<reference evidence="2 3" key="1">
    <citation type="submission" date="2023-09" db="EMBL/GenBank/DDBJ databases">
        <authorList>
            <person name="Wang M."/>
        </authorList>
    </citation>
    <scope>NUCLEOTIDE SEQUENCE [LARGE SCALE GENOMIC DNA]</scope>
    <source>
        <strain evidence="2">GT-2023</strain>
        <tissue evidence="2">Liver</tissue>
    </source>
</reference>
<sequence>MRTLVLLVLTIVAVTGSRRNKAEEFLLMEIMDNVDQILQQSSASNLSQFVKDVFPAAGCSEKHLCQAAMVMTNTHLNHCMLHRRLFAYANYSGHHHCAVSASEEHKMGVFLTKIKECCQEQYSKLMRQKRNRK</sequence>
<evidence type="ECO:0000256" key="1">
    <source>
        <dbReference type="SAM" id="SignalP"/>
    </source>
</evidence>
<protein>
    <recommendedName>
        <fullName evidence="4">Interleukin 4</fullName>
    </recommendedName>
</protein>
<organism evidence="2 3">
    <name type="scientific">Cirrhinus molitorella</name>
    <name type="common">mud carp</name>
    <dbReference type="NCBI Taxonomy" id="172907"/>
    <lineage>
        <taxon>Eukaryota</taxon>
        <taxon>Metazoa</taxon>
        <taxon>Chordata</taxon>
        <taxon>Craniata</taxon>
        <taxon>Vertebrata</taxon>
        <taxon>Euteleostomi</taxon>
        <taxon>Actinopterygii</taxon>
        <taxon>Neopterygii</taxon>
        <taxon>Teleostei</taxon>
        <taxon>Ostariophysi</taxon>
        <taxon>Cypriniformes</taxon>
        <taxon>Cyprinidae</taxon>
        <taxon>Labeoninae</taxon>
        <taxon>Labeonini</taxon>
        <taxon>Cirrhinus</taxon>
    </lineage>
</organism>
<dbReference type="EMBL" id="JAYMGO010000014">
    <property type="protein sequence ID" value="KAL1262375.1"/>
    <property type="molecule type" value="Genomic_DNA"/>
</dbReference>
<dbReference type="Proteomes" id="UP001558613">
    <property type="component" value="Unassembled WGS sequence"/>
</dbReference>
<comment type="caution">
    <text evidence="2">The sequence shown here is derived from an EMBL/GenBank/DDBJ whole genome shotgun (WGS) entry which is preliminary data.</text>
</comment>
<name>A0ABR3MCM8_9TELE</name>
<keyword evidence="1" id="KW-0732">Signal</keyword>
<evidence type="ECO:0000313" key="2">
    <source>
        <dbReference type="EMBL" id="KAL1262375.1"/>
    </source>
</evidence>
<feature type="signal peptide" evidence="1">
    <location>
        <begin position="1"/>
        <end position="16"/>
    </location>
</feature>
<evidence type="ECO:0008006" key="4">
    <source>
        <dbReference type="Google" id="ProtNLM"/>
    </source>
</evidence>
<feature type="chain" id="PRO_5046619056" description="Interleukin 4" evidence="1">
    <location>
        <begin position="17"/>
        <end position="133"/>
    </location>
</feature>
<dbReference type="SUPFAM" id="SSF47266">
    <property type="entry name" value="4-helical cytokines"/>
    <property type="match status" value="1"/>
</dbReference>
<gene>
    <name evidence="2" type="ORF">QQF64_007640</name>
</gene>
<proteinExistence type="predicted"/>
<evidence type="ECO:0000313" key="3">
    <source>
        <dbReference type="Proteomes" id="UP001558613"/>
    </source>
</evidence>
<dbReference type="InterPro" id="IPR009079">
    <property type="entry name" value="4_helix_cytokine-like_core"/>
</dbReference>
<dbReference type="Gene3D" id="1.20.1250.10">
    <property type="match status" value="1"/>
</dbReference>
<keyword evidence="3" id="KW-1185">Reference proteome</keyword>